<dbReference type="KEGG" id="bsen:DP114_28245"/>
<evidence type="ECO:0000313" key="3">
    <source>
        <dbReference type="Proteomes" id="UP000503129"/>
    </source>
</evidence>
<dbReference type="Proteomes" id="UP000503129">
    <property type="component" value="Chromosome"/>
</dbReference>
<sequence>MNLNRIGLVLAPILVTSATFFPSQVRAKSRITSVGDAALNAADHCQKNAPAFVRNNPTYIKIVGIRCSEIVHKVVAALRAAKYSPTGLNLQSDRDLTVFINRTSPILVRDASVTQSIRSARVVFSDDVIETILLGSIGAYAYLDFGIDITHNSRNRTIGGWQAAIGGNSRASSRSNSSPVALPSPNSPPPYLPSPNLSPMNAQKKISEPRVLAQISNSVCKKYVTVKPKNDNCNRLTVNGMLTLNGSKLDTTGVDFENDSQREAYIDRGVSVLLEDTSFMNLLISPSSHLTREEQVNILRNVTVIYGMLKKAGY</sequence>
<evidence type="ECO:0000313" key="2">
    <source>
        <dbReference type="EMBL" id="QDL11266.1"/>
    </source>
</evidence>
<feature type="compositionally biased region" description="Low complexity" evidence="1">
    <location>
        <begin position="168"/>
        <end position="184"/>
    </location>
</feature>
<reference evidence="2 3" key="1">
    <citation type="submission" date="2018-06" db="EMBL/GenBank/DDBJ databases">
        <title>Comparative genomics of Brasilonema spp. strains.</title>
        <authorList>
            <person name="Alvarenga D.O."/>
            <person name="Fiore M.F."/>
            <person name="Varani A.M."/>
        </authorList>
    </citation>
    <scope>NUCLEOTIDE SEQUENCE [LARGE SCALE GENOMIC DNA]</scope>
    <source>
        <strain evidence="2 3">CENA114</strain>
    </source>
</reference>
<dbReference type="AlphaFoldDB" id="A0A856MQF8"/>
<evidence type="ECO:0000256" key="1">
    <source>
        <dbReference type="SAM" id="MobiDB-lite"/>
    </source>
</evidence>
<name>A0A856MQF8_9CYAN</name>
<keyword evidence="3" id="KW-1185">Reference proteome</keyword>
<feature type="region of interest" description="Disordered" evidence="1">
    <location>
        <begin position="168"/>
        <end position="200"/>
    </location>
</feature>
<protein>
    <submittedName>
        <fullName evidence="2">Uncharacterized protein</fullName>
    </submittedName>
</protein>
<proteinExistence type="predicted"/>
<organism evidence="2 3">
    <name type="scientific">Brasilonema sennae CENA114</name>
    <dbReference type="NCBI Taxonomy" id="415709"/>
    <lineage>
        <taxon>Bacteria</taxon>
        <taxon>Bacillati</taxon>
        <taxon>Cyanobacteriota</taxon>
        <taxon>Cyanophyceae</taxon>
        <taxon>Nostocales</taxon>
        <taxon>Scytonemataceae</taxon>
        <taxon>Brasilonema</taxon>
        <taxon>Bromeliae group (in: Brasilonema)</taxon>
    </lineage>
</organism>
<dbReference type="EMBL" id="CP030118">
    <property type="protein sequence ID" value="QDL11266.1"/>
    <property type="molecule type" value="Genomic_DNA"/>
</dbReference>
<accession>A0A856MQF8</accession>
<gene>
    <name evidence="2" type="ORF">DP114_28245</name>
</gene>